<dbReference type="EMBL" id="KN824386">
    <property type="protein sequence ID" value="KIM21330.1"/>
    <property type="molecule type" value="Genomic_DNA"/>
</dbReference>
<gene>
    <name evidence="1" type="ORF">M408DRAFT_108732</name>
</gene>
<protein>
    <recommendedName>
        <fullName evidence="3">DH domain-containing protein</fullName>
    </recommendedName>
</protein>
<proteinExistence type="predicted"/>
<evidence type="ECO:0000313" key="2">
    <source>
        <dbReference type="Proteomes" id="UP000054097"/>
    </source>
</evidence>
<dbReference type="Proteomes" id="UP000054097">
    <property type="component" value="Unassembled WGS sequence"/>
</dbReference>
<dbReference type="HOGENOM" id="CLU_562791_0_0_1"/>
<reference evidence="1 2" key="1">
    <citation type="submission" date="2014-04" db="EMBL/GenBank/DDBJ databases">
        <authorList>
            <consortium name="DOE Joint Genome Institute"/>
            <person name="Kuo A."/>
            <person name="Zuccaro A."/>
            <person name="Kohler A."/>
            <person name="Nagy L.G."/>
            <person name="Floudas D."/>
            <person name="Copeland A."/>
            <person name="Barry K.W."/>
            <person name="Cichocki N."/>
            <person name="Veneault-Fourrey C."/>
            <person name="LaButti K."/>
            <person name="Lindquist E.A."/>
            <person name="Lipzen A."/>
            <person name="Lundell T."/>
            <person name="Morin E."/>
            <person name="Murat C."/>
            <person name="Sun H."/>
            <person name="Tunlid A."/>
            <person name="Henrissat B."/>
            <person name="Grigoriev I.V."/>
            <person name="Hibbett D.S."/>
            <person name="Martin F."/>
            <person name="Nordberg H.P."/>
            <person name="Cantor M.N."/>
            <person name="Hua S.X."/>
        </authorList>
    </citation>
    <scope>NUCLEOTIDE SEQUENCE [LARGE SCALE GENOMIC DNA]</scope>
    <source>
        <strain evidence="1 2">MAFF 305830</strain>
    </source>
</reference>
<organism evidence="1 2">
    <name type="scientific">Serendipita vermifera MAFF 305830</name>
    <dbReference type="NCBI Taxonomy" id="933852"/>
    <lineage>
        <taxon>Eukaryota</taxon>
        <taxon>Fungi</taxon>
        <taxon>Dikarya</taxon>
        <taxon>Basidiomycota</taxon>
        <taxon>Agaricomycotina</taxon>
        <taxon>Agaricomycetes</taxon>
        <taxon>Sebacinales</taxon>
        <taxon>Serendipitaceae</taxon>
        <taxon>Serendipita</taxon>
    </lineage>
</organism>
<reference evidence="2" key="2">
    <citation type="submission" date="2015-01" db="EMBL/GenBank/DDBJ databases">
        <title>Evolutionary Origins and Diversification of the Mycorrhizal Mutualists.</title>
        <authorList>
            <consortium name="DOE Joint Genome Institute"/>
            <consortium name="Mycorrhizal Genomics Consortium"/>
            <person name="Kohler A."/>
            <person name="Kuo A."/>
            <person name="Nagy L.G."/>
            <person name="Floudas D."/>
            <person name="Copeland A."/>
            <person name="Barry K.W."/>
            <person name="Cichocki N."/>
            <person name="Veneault-Fourrey C."/>
            <person name="LaButti K."/>
            <person name="Lindquist E.A."/>
            <person name="Lipzen A."/>
            <person name="Lundell T."/>
            <person name="Morin E."/>
            <person name="Murat C."/>
            <person name="Riley R."/>
            <person name="Ohm R."/>
            <person name="Sun H."/>
            <person name="Tunlid A."/>
            <person name="Henrissat B."/>
            <person name="Grigoriev I.V."/>
            <person name="Hibbett D.S."/>
            <person name="Martin F."/>
        </authorList>
    </citation>
    <scope>NUCLEOTIDE SEQUENCE [LARGE SCALE GENOMIC DNA]</scope>
    <source>
        <strain evidence="2">MAFF 305830</strain>
    </source>
</reference>
<dbReference type="STRING" id="933852.A0A0C3A9M1"/>
<evidence type="ECO:0000313" key="1">
    <source>
        <dbReference type="EMBL" id="KIM21330.1"/>
    </source>
</evidence>
<evidence type="ECO:0008006" key="3">
    <source>
        <dbReference type="Google" id="ProtNLM"/>
    </source>
</evidence>
<dbReference type="SUPFAM" id="SSF48065">
    <property type="entry name" value="DBL homology domain (DH-domain)"/>
    <property type="match status" value="1"/>
</dbReference>
<accession>A0A0C3A9M1</accession>
<keyword evidence="2" id="KW-1185">Reference proteome</keyword>
<name>A0A0C3A9M1_SERVB</name>
<dbReference type="OrthoDB" id="346907at2759"/>
<dbReference type="InterPro" id="IPR035899">
    <property type="entry name" value="DBL_dom_sf"/>
</dbReference>
<sequence length="485" mass="54447">MYPSGTAKESNVLYRDIQFRIIEKQSKFVGSAHSAGKRLDELWIQVPAEIDRQEISVKISELYRMHLLLLEDLYRHQRENHPQIPSIFSIIQDSLTQWREAYLSYASLLEPVLDDGKVSDQEMSTNRNELKGLLTAPISYLRDLVRDVKALLDATGDRSTDIEPAKLLIQGLETLFNESRGEFENATDTEDVGRLIDTLAWETGLLPINLDLNHISRRILHKGILHYPVDPSGTRVSIDDRGSSVQVLLILLDNCLLVTDPIVRHGVERLRVKAALHLDDIFLPDSETTRASQQQIFLLDSENGKRIASPVLLRYRDHSAPRTIAPRPRTTSTASALGIRVEDGMHLLFPKELLLLANSNTEGAGWRSKLSFAKLSHEEIGVKPAPSRNMFKIVPTTTLPFEPSSSAEFFLEGKKATLICAEGAHGGIFVQNDKNELLPCITAIQAKQCCVVDEMRIALVLVARVRILSLDYFHCLTYRTVTLGS</sequence>
<dbReference type="AlphaFoldDB" id="A0A0C3A9M1"/>